<dbReference type="EMBL" id="VIIS01001494">
    <property type="protein sequence ID" value="KAF0297371.1"/>
    <property type="molecule type" value="Genomic_DNA"/>
</dbReference>
<evidence type="ECO:0000313" key="8">
    <source>
        <dbReference type="Proteomes" id="UP000440578"/>
    </source>
</evidence>
<dbReference type="SUPFAM" id="SSF57903">
    <property type="entry name" value="FYVE/PHD zinc finger"/>
    <property type="match status" value="1"/>
</dbReference>
<reference evidence="7 8" key="1">
    <citation type="submission" date="2019-07" db="EMBL/GenBank/DDBJ databases">
        <title>Draft genome assembly of a fouling barnacle, Amphibalanus amphitrite (Darwin, 1854): The first reference genome for Thecostraca.</title>
        <authorList>
            <person name="Kim W."/>
        </authorList>
    </citation>
    <scope>NUCLEOTIDE SEQUENCE [LARGE SCALE GENOMIC DNA]</scope>
    <source>
        <strain evidence="7">SNU_AA5</strain>
        <tissue evidence="7">Soma without cirri and trophi</tissue>
    </source>
</reference>
<dbReference type="PROSITE" id="PS01359">
    <property type="entry name" value="ZF_PHD_1"/>
    <property type="match status" value="1"/>
</dbReference>
<keyword evidence="1" id="KW-0479">Metal-binding</keyword>
<name>A0A6A4W650_AMPAM</name>
<keyword evidence="8" id="KW-1185">Reference proteome</keyword>
<dbReference type="AlphaFoldDB" id="A0A6A4W650"/>
<dbReference type="Pfam" id="PF00628">
    <property type="entry name" value="PHD"/>
    <property type="match status" value="1"/>
</dbReference>
<feature type="compositionally biased region" description="Basic residues" evidence="5">
    <location>
        <begin position="18"/>
        <end position="38"/>
    </location>
</feature>
<keyword evidence="2 4" id="KW-0863">Zinc-finger</keyword>
<dbReference type="GO" id="GO:0008270">
    <property type="term" value="F:zinc ion binding"/>
    <property type="evidence" value="ECO:0007669"/>
    <property type="project" value="UniProtKB-KW"/>
</dbReference>
<gene>
    <name evidence="7" type="ORF">FJT64_005161</name>
</gene>
<evidence type="ECO:0000256" key="4">
    <source>
        <dbReference type="PROSITE-ProRule" id="PRU00146"/>
    </source>
</evidence>
<keyword evidence="3" id="KW-0862">Zinc</keyword>
<dbReference type="InterPro" id="IPR019786">
    <property type="entry name" value="Zinc_finger_PHD-type_CS"/>
</dbReference>
<accession>A0A6A4W650</accession>
<feature type="domain" description="PHD-type" evidence="6">
    <location>
        <begin position="113"/>
        <end position="165"/>
    </location>
</feature>
<evidence type="ECO:0000313" key="7">
    <source>
        <dbReference type="EMBL" id="KAF0297371.1"/>
    </source>
</evidence>
<dbReference type="InterPro" id="IPR001965">
    <property type="entry name" value="Znf_PHD"/>
</dbReference>
<evidence type="ECO:0000256" key="2">
    <source>
        <dbReference type="ARBA" id="ARBA00022771"/>
    </source>
</evidence>
<sequence length="640" mass="69861">MKYLAAIDRMAPHNRPTAGRKAKYLKRTSRSLPAHKKSFHQERARTLLSRRTGGPNARRGPRPASKQQLSPPEAGPSPSPDSDGTAELMDMLNSPTEVWLHGVTLVADLPPSTAACAFCGADPDTELLSCRGCGSQYHLYCVEERHMPCSEEAQLDWRCRLCLSASVSSAPTNHSPAEPTEVQDWPEIATSPVPLAALEPVKAVFSAPSSPAVLASLRPLLESWSCNTSDNSHPSSSFSPEAPQASTGITTRPGDKPPLAASLTTALSFTMEELVTGCAGSAARTVQDRLDGLQAVDQIRTFEEETSYVLPSPSSPLLEEKEGFRGFAKEEVHQSIPVEDICSRNGHSGFGGSKHLKRRGRPRKNRTIKLSASYNLRQPDERKSYRQTRLYRKMKEKPSEVKKKEQAASATGPGSVLWTLADDTGARPAVYTVPLQLQLLDAAAALALLQGPPPPSPDTTEAAQLGYRTGVTRQRPSRDLLTRLRRTVQKELDLLGYPAAAPPTRRRSVPPLRAMPDCMLEEEWQAWRRIMPPRRGRPRKFPRSDDLSWIRQMKQARGAPDRPEAPLQGRWCPWQACGVHDRPVVSMAGLWPVVPLTGPRCPCEAGGAPGRPLVPLAGLWCPWQASGAPGRSVVPLAGLC</sequence>
<evidence type="ECO:0000256" key="1">
    <source>
        <dbReference type="ARBA" id="ARBA00022723"/>
    </source>
</evidence>
<dbReference type="Proteomes" id="UP000440578">
    <property type="component" value="Unassembled WGS sequence"/>
</dbReference>
<evidence type="ECO:0000259" key="6">
    <source>
        <dbReference type="PROSITE" id="PS50016"/>
    </source>
</evidence>
<dbReference type="OrthoDB" id="10006435at2759"/>
<feature type="region of interest" description="Disordered" evidence="5">
    <location>
        <begin position="347"/>
        <end position="366"/>
    </location>
</feature>
<organism evidence="7 8">
    <name type="scientific">Amphibalanus amphitrite</name>
    <name type="common">Striped barnacle</name>
    <name type="synonym">Balanus amphitrite</name>
    <dbReference type="NCBI Taxonomy" id="1232801"/>
    <lineage>
        <taxon>Eukaryota</taxon>
        <taxon>Metazoa</taxon>
        <taxon>Ecdysozoa</taxon>
        <taxon>Arthropoda</taxon>
        <taxon>Crustacea</taxon>
        <taxon>Multicrustacea</taxon>
        <taxon>Cirripedia</taxon>
        <taxon>Thoracica</taxon>
        <taxon>Thoracicalcarea</taxon>
        <taxon>Balanomorpha</taxon>
        <taxon>Balanoidea</taxon>
        <taxon>Balanidae</taxon>
        <taxon>Amphibalaninae</taxon>
        <taxon>Amphibalanus</taxon>
    </lineage>
</organism>
<evidence type="ECO:0000256" key="3">
    <source>
        <dbReference type="ARBA" id="ARBA00022833"/>
    </source>
</evidence>
<dbReference type="SMART" id="SM00249">
    <property type="entry name" value="PHD"/>
    <property type="match status" value="1"/>
</dbReference>
<feature type="region of interest" description="Disordered" evidence="5">
    <location>
        <begin position="1"/>
        <end position="88"/>
    </location>
</feature>
<evidence type="ECO:0000256" key="5">
    <source>
        <dbReference type="SAM" id="MobiDB-lite"/>
    </source>
</evidence>
<dbReference type="InterPro" id="IPR011011">
    <property type="entry name" value="Znf_FYVE_PHD"/>
</dbReference>
<feature type="region of interest" description="Disordered" evidence="5">
    <location>
        <begin position="231"/>
        <end position="259"/>
    </location>
</feature>
<dbReference type="InterPro" id="IPR019787">
    <property type="entry name" value="Znf_PHD-finger"/>
</dbReference>
<dbReference type="Gene3D" id="3.30.40.10">
    <property type="entry name" value="Zinc/RING finger domain, C3HC4 (zinc finger)"/>
    <property type="match status" value="1"/>
</dbReference>
<dbReference type="InterPro" id="IPR013083">
    <property type="entry name" value="Znf_RING/FYVE/PHD"/>
</dbReference>
<comment type="caution">
    <text evidence="7">The sequence shown here is derived from an EMBL/GenBank/DDBJ whole genome shotgun (WGS) entry which is preliminary data.</text>
</comment>
<proteinExistence type="predicted"/>
<dbReference type="PROSITE" id="PS50016">
    <property type="entry name" value="ZF_PHD_2"/>
    <property type="match status" value="1"/>
</dbReference>
<protein>
    <recommendedName>
        <fullName evidence="6">PHD-type domain-containing protein</fullName>
    </recommendedName>
</protein>
<feature type="compositionally biased region" description="Basic residues" evidence="5">
    <location>
        <begin position="354"/>
        <end position="366"/>
    </location>
</feature>